<keyword evidence="12" id="KW-1185">Reference proteome</keyword>
<feature type="transmembrane region" description="Helical" evidence="10">
    <location>
        <begin position="21"/>
        <end position="44"/>
    </location>
</feature>
<organism evidence="11 12">
    <name type="scientific">Janibacter melonis</name>
    <dbReference type="NCBI Taxonomy" id="262209"/>
    <lineage>
        <taxon>Bacteria</taxon>
        <taxon>Bacillati</taxon>
        <taxon>Actinomycetota</taxon>
        <taxon>Actinomycetes</taxon>
        <taxon>Micrococcales</taxon>
        <taxon>Intrasporangiaceae</taxon>
        <taxon>Janibacter</taxon>
    </lineage>
</organism>
<dbReference type="AlphaFoldDB" id="A0A176QAC2"/>
<dbReference type="GO" id="GO:0031501">
    <property type="term" value="C:mannosyltransferase complex"/>
    <property type="evidence" value="ECO:0007669"/>
    <property type="project" value="TreeGrafter"/>
</dbReference>
<keyword evidence="4" id="KW-0328">Glycosyltransferase</keyword>
<feature type="transmembrane region" description="Helical" evidence="10">
    <location>
        <begin position="388"/>
        <end position="412"/>
    </location>
</feature>
<dbReference type="GO" id="GO:0006506">
    <property type="term" value="P:GPI anchor biosynthetic process"/>
    <property type="evidence" value="ECO:0007669"/>
    <property type="project" value="UniProtKB-UniPathway"/>
</dbReference>
<dbReference type="PANTHER" id="PTHR12468:SF2">
    <property type="entry name" value="GPI MANNOSYLTRANSFERASE 2"/>
    <property type="match status" value="1"/>
</dbReference>
<feature type="transmembrane region" description="Helical" evidence="10">
    <location>
        <begin position="304"/>
        <end position="324"/>
    </location>
</feature>
<dbReference type="UniPathway" id="UPA00196"/>
<dbReference type="GO" id="GO:0016020">
    <property type="term" value="C:membrane"/>
    <property type="evidence" value="ECO:0007669"/>
    <property type="project" value="GOC"/>
</dbReference>
<keyword evidence="3" id="KW-0337">GPI-anchor biosynthesis</keyword>
<gene>
    <name evidence="11" type="ORF">AWH69_14330</name>
</gene>
<reference evidence="11 12" key="1">
    <citation type="submission" date="2016-01" db="EMBL/GenBank/DDBJ databases">
        <title>Janibacter melonis strain CD11_4 genome sequencing and assembly.</title>
        <authorList>
            <person name="Nair G.R."/>
            <person name="Kaur G."/>
            <person name="Chander A.M."/>
            <person name="Mayilraj S."/>
        </authorList>
    </citation>
    <scope>NUCLEOTIDE SEQUENCE [LARGE SCALE GENOMIC DNA]</scope>
    <source>
        <strain evidence="11 12">CD11-4</strain>
    </source>
</reference>
<evidence type="ECO:0000256" key="1">
    <source>
        <dbReference type="ARBA" id="ARBA00004477"/>
    </source>
</evidence>
<keyword evidence="5" id="KW-0808">Transferase</keyword>
<dbReference type="GO" id="GO:0000009">
    <property type="term" value="F:alpha-1,6-mannosyltransferase activity"/>
    <property type="evidence" value="ECO:0007669"/>
    <property type="project" value="InterPro"/>
</dbReference>
<accession>A0A176QAC2</accession>
<comment type="pathway">
    <text evidence="2">Glycolipid biosynthesis; glycosylphosphatidylinositol-anchor biosynthesis.</text>
</comment>
<dbReference type="EMBL" id="LQZG01000004">
    <property type="protein sequence ID" value="OAB86599.1"/>
    <property type="molecule type" value="Genomic_DNA"/>
</dbReference>
<proteinExistence type="predicted"/>
<keyword evidence="6 10" id="KW-0812">Transmembrane</keyword>
<feature type="transmembrane region" description="Helical" evidence="10">
    <location>
        <begin position="156"/>
        <end position="178"/>
    </location>
</feature>
<dbReference type="InterPro" id="IPR007315">
    <property type="entry name" value="PIG-V/Gpi18"/>
</dbReference>
<evidence type="ECO:0000313" key="12">
    <source>
        <dbReference type="Proteomes" id="UP000076976"/>
    </source>
</evidence>
<evidence type="ECO:0000313" key="11">
    <source>
        <dbReference type="EMBL" id="OAB86599.1"/>
    </source>
</evidence>
<evidence type="ECO:0000256" key="10">
    <source>
        <dbReference type="SAM" id="Phobius"/>
    </source>
</evidence>
<dbReference type="Proteomes" id="UP000076976">
    <property type="component" value="Unassembled WGS sequence"/>
</dbReference>
<evidence type="ECO:0008006" key="13">
    <source>
        <dbReference type="Google" id="ProtNLM"/>
    </source>
</evidence>
<name>A0A176QAC2_9MICO</name>
<feature type="transmembrane region" description="Helical" evidence="10">
    <location>
        <begin position="358"/>
        <end position="376"/>
    </location>
</feature>
<evidence type="ECO:0000256" key="7">
    <source>
        <dbReference type="ARBA" id="ARBA00022824"/>
    </source>
</evidence>
<feature type="transmembrane region" description="Helical" evidence="10">
    <location>
        <begin position="198"/>
        <end position="228"/>
    </location>
</feature>
<dbReference type="STRING" id="262209.AWH69_14330"/>
<evidence type="ECO:0000256" key="3">
    <source>
        <dbReference type="ARBA" id="ARBA00022502"/>
    </source>
</evidence>
<evidence type="ECO:0000256" key="6">
    <source>
        <dbReference type="ARBA" id="ARBA00022692"/>
    </source>
</evidence>
<keyword evidence="9 10" id="KW-0472">Membrane</keyword>
<evidence type="ECO:0000256" key="4">
    <source>
        <dbReference type="ARBA" id="ARBA00022676"/>
    </source>
</evidence>
<comment type="subcellular location">
    <subcellularLocation>
        <location evidence="1">Endoplasmic reticulum membrane</location>
        <topology evidence="1">Multi-pass membrane protein</topology>
    </subcellularLocation>
</comment>
<evidence type="ECO:0000256" key="2">
    <source>
        <dbReference type="ARBA" id="ARBA00004687"/>
    </source>
</evidence>
<evidence type="ECO:0000256" key="9">
    <source>
        <dbReference type="ARBA" id="ARBA00023136"/>
    </source>
</evidence>
<dbReference type="GO" id="GO:0004376">
    <property type="term" value="F:GPI mannosyltransferase activity"/>
    <property type="evidence" value="ECO:0007669"/>
    <property type="project" value="InterPro"/>
</dbReference>
<feature type="transmembrane region" description="Helical" evidence="10">
    <location>
        <begin position="110"/>
        <end position="136"/>
    </location>
</feature>
<dbReference type="PANTHER" id="PTHR12468">
    <property type="entry name" value="GPI MANNOSYLTRANSFERASE 2"/>
    <property type="match status" value="1"/>
</dbReference>
<feature type="transmembrane region" description="Helical" evidence="10">
    <location>
        <begin position="248"/>
        <end position="269"/>
    </location>
</feature>
<comment type="caution">
    <text evidence="11">The sequence shown here is derived from an EMBL/GenBank/DDBJ whole genome shotgun (WGS) entry which is preliminary data.</text>
</comment>
<keyword evidence="8 10" id="KW-1133">Transmembrane helix</keyword>
<sequence length="419" mass="45998">MMGGLSLAARERWSAAALRHPVRTLLAVYVASRLVAFAAIWVAARYYQAPAGVGHLDPTLTDMLQLWDAEWYERIVREGYPVPLPADPTTGQITYSQWAFFPVFPLLVRLLMTTGLGFTTAAVLLNLVLGALAVVLVWKVLSFPVHAGSQPARERLALVAAALWCLYPATGVMVLPYTEALAACLIAGALLLLMRRHYLAFAVVALVLGYTRAVAPALGLAVLVHLWLRWREDRAAGTAPLRHDRPQVVVMLLATALSAVAWPLTVGYVSGLPGAFFDVQAAWGQRPDQGPFVLWFSWAWGEHGLLSVLVMVALVATYVALVIGRHGAWMPLEVRMWAMAYPLYLFAVVRPITSMWRFLLLDFPLAALVASVAMRTSTGREVVRHWRLRVAVVAVCLVGGILAWSCGLLPYVPWHVTPP</sequence>
<evidence type="ECO:0000256" key="8">
    <source>
        <dbReference type="ARBA" id="ARBA00022989"/>
    </source>
</evidence>
<evidence type="ECO:0000256" key="5">
    <source>
        <dbReference type="ARBA" id="ARBA00022679"/>
    </source>
</evidence>
<protein>
    <recommendedName>
        <fullName evidence="13">Integral membrane protein</fullName>
    </recommendedName>
</protein>
<feature type="transmembrane region" description="Helical" evidence="10">
    <location>
        <begin position="336"/>
        <end position="352"/>
    </location>
</feature>
<keyword evidence="7" id="KW-0256">Endoplasmic reticulum</keyword>